<feature type="domain" description="PHD-type" evidence="12">
    <location>
        <begin position="263"/>
        <end position="313"/>
    </location>
</feature>
<comment type="similarity">
    <text evidence="3">Belongs to the INCENP family.</text>
</comment>
<dbReference type="GO" id="GO:0006355">
    <property type="term" value="P:regulation of DNA-templated transcription"/>
    <property type="evidence" value="ECO:0007669"/>
    <property type="project" value="TreeGrafter"/>
</dbReference>
<evidence type="ECO:0000256" key="7">
    <source>
        <dbReference type="ARBA" id="ARBA00022833"/>
    </source>
</evidence>
<evidence type="ECO:0000256" key="2">
    <source>
        <dbReference type="ARBA" id="ARBA00004186"/>
    </source>
</evidence>
<dbReference type="GO" id="GO:0005819">
    <property type="term" value="C:spindle"/>
    <property type="evidence" value="ECO:0007669"/>
    <property type="project" value="UniProtKB-SubCell"/>
</dbReference>
<feature type="compositionally biased region" description="Basic residues" evidence="11">
    <location>
        <begin position="1454"/>
        <end position="1464"/>
    </location>
</feature>
<feature type="compositionally biased region" description="Pro residues" evidence="11">
    <location>
        <begin position="960"/>
        <end position="969"/>
    </location>
</feature>
<keyword evidence="7" id="KW-0862">Zinc</keyword>
<evidence type="ECO:0000256" key="9">
    <source>
        <dbReference type="ARBA" id="ARBA00023242"/>
    </source>
</evidence>
<keyword evidence="14" id="KW-1185">Reference proteome</keyword>
<feature type="compositionally biased region" description="Basic and acidic residues" evidence="11">
    <location>
        <begin position="16"/>
        <end position="25"/>
    </location>
</feature>
<feature type="compositionally biased region" description="Polar residues" evidence="11">
    <location>
        <begin position="1430"/>
        <end position="1449"/>
    </location>
</feature>
<feature type="compositionally biased region" description="Low complexity" evidence="11">
    <location>
        <begin position="1269"/>
        <end position="1297"/>
    </location>
</feature>
<keyword evidence="4" id="KW-0963">Cytoplasm</keyword>
<dbReference type="GO" id="GO:0031445">
    <property type="term" value="P:regulation of heterochromatin formation"/>
    <property type="evidence" value="ECO:0007669"/>
    <property type="project" value="TreeGrafter"/>
</dbReference>
<evidence type="ECO:0000259" key="12">
    <source>
        <dbReference type="PROSITE" id="PS50016"/>
    </source>
</evidence>
<keyword evidence="8" id="KW-0206">Cytoskeleton</keyword>
<evidence type="ECO:0000313" key="14">
    <source>
        <dbReference type="Proteomes" id="UP001301350"/>
    </source>
</evidence>
<dbReference type="GO" id="GO:0000228">
    <property type="term" value="C:nuclear chromosome"/>
    <property type="evidence" value="ECO:0007669"/>
    <property type="project" value="TreeGrafter"/>
</dbReference>
<dbReference type="Gene3D" id="6.10.250.2990">
    <property type="match status" value="1"/>
</dbReference>
<feature type="compositionally biased region" description="Polar residues" evidence="11">
    <location>
        <begin position="529"/>
        <end position="539"/>
    </location>
</feature>
<sequence>MNEVVHQADPSVSSLMREHWRRQEEAYSAETASDAGASASSERHGRSQPSRLTRHHSLRDSVLGLVRPPSATRRSLMLSARARRRRRITALGERKRALVGDASSETSEAMDTQKAPELATVAAAAAAANADVSSAYDFDGAGSGPGRPSLMPVRSRRLSRMSGAQPMKTAAAPPDTSVDSVGPGAPQPRPVRTTHKRRAGHMSRARERSVEKRTVRRRHDSRDASGAATREGREETAPTAPALDGLSPFSRAKAEGRTPTKYETYCRQCRGTDNGHLMLLCDRCDDCFHTYCCRPPLDAVPEGDWFCQRCVPPAAAPEQVNVSAPNAPQRRGRRRATVEAGSADATRPERPRSTRSQRTSADVATAAVAEVNTSRDGPVTTRSAKKEGSDPPAEAVANASTDDSAAVPKAGHTAPRRSRRDAPAARPTQASGQSQPSPVAPIDVLSPYSRAIAEGRTPTKYETYCRRCREGHDAEVLLLCDGCEDSWHTYCCEPRLERVPSGDWFCCHCAEKRRECGKGLSEAAPNVDVSDTATRVSTSPEKPPPPPEAVVEPPMDREADATPGESPPPSAETELRSLGSPPPATPPPTSSEPVDAPPVEICDAPSPAMRSSPSARHWQAPTPTGGSRVASPVAALGDAASPEDSFVMLPMPSSSHHSDAWMCARDSNTPVFADANDDATSEGHASPTETRLASVREPEQAEEVSDARVSGSGDQGSASGVADAPATTTAPEVVETPAPYAAANSSPVPEPSPAAQPPKTPESPDAQRGAVEEAPVTNRAQTAANAAADIPAVPAPIITTSGSGARRSQSVRIVAASARLPTFAVGRDGRVTTQASAEATSSDGAGGRPTIRLFNRKAPVRAASVAKTSPRNSVMNAAATPRRETELPPRPDVAADEGGAEGVQPTACVVEVEPSAISDRRSPTPAPTPRDGDALPRNDEAAVESVTSERASPQRQVPVSPQPTAPPSTPIATAADARAASPPSPQRQVPVSPQPTAPPSTPIATAADAPPAPSPTHPTAPDDSKLSVLSPDAVVDRQERRSSTVARPKHVELSRITSGDAPMTRLRPAMRAHDTSMTGAAEASPPQPPDSSTTGAQPVSPTKEATHPSPPVASTPTVPPRHRPSNDGQAHSPPAAAATAARPDDTRVEPVRGGSSSVRQESKLARTEALRSQIERLRAKRAAMPTTSTAAAPPPPPSTGQPAATRPPEAAWSGRSPSPNKSRSRRPRTPLPGNASVTQPLRDIRNQVYANESLDTSRAALNVSVQRSPTKARTPAPTAPAGGAENSASAAEDAAAAARHREEKRRRIWEHQQRLLHEDERHRQRHAAPEKSVQPATQPGASSVRDYPIPVERRSLSDEDDDDEDDAPDHGGGDAAARASAKTARIPEWARPYALHEALWKQAPVDPDDIFPRVFTCDLEAVFGDGDAGASSTHPSATKPTALAASTATDAVRHPHRQRRRRRSSSGNWVQDRLTWREEAEYKRALGYLD</sequence>
<feature type="compositionally biased region" description="Basic and acidic residues" evidence="11">
    <location>
        <begin position="1309"/>
        <end position="1322"/>
    </location>
</feature>
<dbReference type="InterPro" id="IPR011011">
    <property type="entry name" value="Znf_FYVE_PHD"/>
</dbReference>
<dbReference type="InterPro" id="IPR001965">
    <property type="entry name" value="Znf_PHD"/>
</dbReference>
<accession>A0AAV9IZW8</accession>
<dbReference type="CDD" id="cd15545">
    <property type="entry name" value="PHD_BAZ2A_like"/>
    <property type="match status" value="1"/>
</dbReference>
<feature type="compositionally biased region" description="Basic residues" evidence="11">
    <location>
        <begin position="192"/>
        <end position="203"/>
    </location>
</feature>
<dbReference type="PANTHER" id="PTHR46510">
    <property type="entry name" value="BROMODOMAIN ADJACENT TO ZINC FINGER DOMAIN PROTEIN 1A"/>
    <property type="match status" value="1"/>
</dbReference>
<evidence type="ECO:0000256" key="1">
    <source>
        <dbReference type="ARBA" id="ARBA00004123"/>
    </source>
</evidence>
<dbReference type="SUPFAM" id="SSF57903">
    <property type="entry name" value="FYVE/PHD zinc finger"/>
    <property type="match status" value="2"/>
</dbReference>
<feature type="compositionally biased region" description="Pro residues" evidence="11">
    <location>
        <begin position="748"/>
        <end position="761"/>
    </location>
</feature>
<dbReference type="InterPro" id="IPR019786">
    <property type="entry name" value="Zinc_finger_PHD-type_CS"/>
</dbReference>
<dbReference type="PANTHER" id="PTHR46510:SF1">
    <property type="entry name" value="BROMODOMAIN ADJACENT TO ZINC FINGER DOMAIN PROTEIN 1A"/>
    <property type="match status" value="1"/>
</dbReference>
<feature type="region of interest" description="Disordered" evidence="11">
    <location>
        <begin position="518"/>
        <end position="630"/>
    </location>
</feature>
<feature type="region of interest" description="Disordered" evidence="11">
    <location>
        <begin position="319"/>
        <end position="442"/>
    </location>
</feature>
<dbReference type="GO" id="GO:0008270">
    <property type="term" value="F:zinc ion binding"/>
    <property type="evidence" value="ECO:0007669"/>
    <property type="project" value="UniProtKB-KW"/>
</dbReference>
<dbReference type="InterPro" id="IPR047171">
    <property type="entry name" value="BAZ1A"/>
</dbReference>
<dbReference type="GO" id="GO:0003677">
    <property type="term" value="F:DNA binding"/>
    <property type="evidence" value="ECO:0007669"/>
    <property type="project" value="TreeGrafter"/>
</dbReference>
<gene>
    <name evidence="13" type="ORF">CDCA_CDCA13G3695</name>
</gene>
<name>A0AAV9IZW8_CYACA</name>
<feature type="compositionally biased region" description="Pro residues" evidence="11">
    <location>
        <begin position="1108"/>
        <end position="1119"/>
    </location>
</feature>
<feature type="compositionally biased region" description="Polar residues" evidence="11">
    <location>
        <begin position="866"/>
        <end position="875"/>
    </location>
</feature>
<feature type="compositionally biased region" description="Basic and acidic residues" evidence="11">
    <location>
        <begin position="930"/>
        <end position="940"/>
    </location>
</feature>
<feature type="compositionally biased region" description="Basic and acidic residues" evidence="11">
    <location>
        <begin position="1160"/>
        <end position="1177"/>
    </location>
</feature>
<dbReference type="InterPro" id="IPR019787">
    <property type="entry name" value="Znf_PHD-finger"/>
</dbReference>
<feature type="compositionally biased region" description="Pro residues" evidence="11">
    <location>
        <begin position="992"/>
        <end position="1001"/>
    </location>
</feature>
<dbReference type="GO" id="GO:0006338">
    <property type="term" value="P:chromatin remodeling"/>
    <property type="evidence" value="ECO:0007669"/>
    <property type="project" value="InterPro"/>
</dbReference>
<keyword evidence="9" id="KW-0539">Nucleus</keyword>
<feature type="compositionally biased region" description="Polar residues" evidence="11">
    <location>
        <begin position="833"/>
        <end position="843"/>
    </location>
</feature>
<dbReference type="InterPro" id="IPR005635">
    <property type="entry name" value="Inner_centromere_prot_ARK-bd"/>
</dbReference>
<proteinExistence type="inferred from homology"/>
<feature type="compositionally biased region" description="Low complexity" evidence="11">
    <location>
        <begin position="970"/>
        <end position="991"/>
    </location>
</feature>
<feature type="compositionally biased region" description="Pro residues" evidence="11">
    <location>
        <begin position="580"/>
        <end position="590"/>
    </location>
</feature>
<dbReference type="Gene3D" id="3.30.40.10">
    <property type="entry name" value="Zinc/RING finger domain, C3HC4 (zinc finger)"/>
    <property type="match status" value="2"/>
</dbReference>
<keyword evidence="6 10" id="KW-0863">Zinc-finger</keyword>
<feature type="domain" description="PHD-type" evidence="12">
    <location>
        <begin position="462"/>
        <end position="512"/>
    </location>
</feature>
<evidence type="ECO:0000256" key="4">
    <source>
        <dbReference type="ARBA" id="ARBA00022490"/>
    </source>
</evidence>
<dbReference type="CDD" id="cd15543">
    <property type="entry name" value="PHD_RSF1"/>
    <property type="match status" value="1"/>
</dbReference>
<evidence type="ECO:0000256" key="5">
    <source>
        <dbReference type="ARBA" id="ARBA00022723"/>
    </source>
</evidence>
<feature type="compositionally biased region" description="Polar residues" evidence="11">
    <location>
        <begin position="428"/>
        <end position="437"/>
    </location>
</feature>
<evidence type="ECO:0000256" key="6">
    <source>
        <dbReference type="ARBA" id="ARBA00022771"/>
    </source>
</evidence>
<feature type="compositionally biased region" description="Acidic residues" evidence="11">
    <location>
        <begin position="1358"/>
        <end position="1367"/>
    </location>
</feature>
<feature type="region of interest" description="Disordered" evidence="11">
    <location>
        <begin position="833"/>
        <end position="1383"/>
    </location>
</feature>
<comment type="caution">
    <text evidence="13">The sequence shown here is derived from an EMBL/GenBank/DDBJ whole genome shotgun (WGS) entry which is preliminary data.</text>
</comment>
<dbReference type="GO" id="GO:0045740">
    <property type="term" value="P:positive regulation of DNA replication"/>
    <property type="evidence" value="ECO:0007669"/>
    <property type="project" value="TreeGrafter"/>
</dbReference>
<reference evidence="13 14" key="1">
    <citation type="submission" date="2022-07" db="EMBL/GenBank/DDBJ databases">
        <title>Genome-wide signatures of adaptation to extreme environments.</title>
        <authorList>
            <person name="Cho C.H."/>
            <person name="Yoon H.S."/>
        </authorList>
    </citation>
    <scope>NUCLEOTIDE SEQUENCE [LARGE SCALE GENOMIC DNA]</scope>
    <source>
        <strain evidence="13 14">DBV 063 E5</strain>
    </source>
</reference>
<feature type="region of interest" description="Disordered" evidence="11">
    <location>
        <begin position="1"/>
        <end position="70"/>
    </location>
</feature>
<feature type="region of interest" description="Disordered" evidence="11">
    <location>
        <begin position="670"/>
        <end position="809"/>
    </location>
</feature>
<dbReference type="PROSITE" id="PS50016">
    <property type="entry name" value="ZF_PHD_2"/>
    <property type="match status" value="2"/>
</dbReference>
<dbReference type="Pfam" id="PF00628">
    <property type="entry name" value="PHD"/>
    <property type="match status" value="2"/>
</dbReference>
<dbReference type="PROSITE" id="PS01359">
    <property type="entry name" value="ZF_PHD_1"/>
    <property type="match status" value="2"/>
</dbReference>
<protein>
    <recommendedName>
        <fullName evidence="12">PHD-type domain-containing protein</fullName>
    </recommendedName>
</protein>
<feature type="region of interest" description="Disordered" evidence="11">
    <location>
        <begin position="137"/>
        <end position="257"/>
    </location>
</feature>
<dbReference type="SMART" id="SM00249">
    <property type="entry name" value="PHD"/>
    <property type="match status" value="2"/>
</dbReference>
<evidence type="ECO:0000256" key="11">
    <source>
        <dbReference type="SAM" id="MobiDB-lite"/>
    </source>
</evidence>
<dbReference type="GO" id="GO:0008623">
    <property type="term" value="C:CHRAC"/>
    <property type="evidence" value="ECO:0007669"/>
    <property type="project" value="TreeGrafter"/>
</dbReference>
<comment type="subcellular location">
    <subcellularLocation>
        <location evidence="2">Cytoplasm</location>
        <location evidence="2">Cytoskeleton</location>
        <location evidence="2">Spindle</location>
    </subcellularLocation>
    <subcellularLocation>
        <location evidence="1">Nucleus</location>
    </subcellularLocation>
</comment>
<dbReference type="Pfam" id="PF03941">
    <property type="entry name" value="INCENP_ARK-bind"/>
    <property type="match status" value="1"/>
</dbReference>
<keyword evidence="5" id="KW-0479">Metal-binding</keyword>
<feature type="compositionally biased region" description="Polar residues" evidence="11">
    <location>
        <begin position="1090"/>
        <end position="1100"/>
    </location>
</feature>
<feature type="compositionally biased region" description="Low complexity" evidence="11">
    <location>
        <begin position="604"/>
        <end position="616"/>
    </location>
</feature>
<evidence type="ECO:0000256" key="8">
    <source>
        <dbReference type="ARBA" id="ARBA00023212"/>
    </source>
</evidence>
<evidence type="ECO:0000256" key="3">
    <source>
        <dbReference type="ARBA" id="ARBA00010042"/>
    </source>
</evidence>
<dbReference type="EMBL" id="JANCYW010000013">
    <property type="protein sequence ID" value="KAK4537670.1"/>
    <property type="molecule type" value="Genomic_DNA"/>
</dbReference>
<evidence type="ECO:0000256" key="10">
    <source>
        <dbReference type="PROSITE-ProRule" id="PRU00146"/>
    </source>
</evidence>
<feature type="region of interest" description="Disordered" evidence="11">
    <location>
        <begin position="1427"/>
        <end position="1470"/>
    </location>
</feature>
<organism evidence="13 14">
    <name type="scientific">Cyanidium caldarium</name>
    <name type="common">Red alga</name>
    <dbReference type="NCBI Taxonomy" id="2771"/>
    <lineage>
        <taxon>Eukaryota</taxon>
        <taxon>Rhodophyta</taxon>
        <taxon>Bangiophyceae</taxon>
        <taxon>Cyanidiales</taxon>
        <taxon>Cyanidiaceae</taxon>
        <taxon>Cyanidium</taxon>
    </lineage>
</organism>
<dbReference type="Proteomes" id="UP001301350">
    <property type="component" value="Unassembled WGS sequence"/>
</dbReference>
<feature type="compositionally biased region" description="Low complexity" evidence="11">
    <location>
        <begin position="1182"/>
        <end position="1191"/>
    </location>
</feature>
<evidence type="ECO:0000313" key="13">
    <source>
        <dbReference type="EMBL" id="KAK4537670.1"/>
    </source>
</evidence>
<dbReference type="InterPro" id="IPR013083">
    <property type="entry name" value="Znf_RING/FYVE/PHD"/>
</dbReference>
<feature type="compositionally biased region" description="Low complexity" evidence="11">
    <location>
        <begin position="780"/>
        <end position="800"/>
    </location>
</feature>
<feature type="compositionally biased region" description="Basic and acidic residues" evidence="11">
    <location>
        <begin position="204"/>
        <end position="213"/>
    </location>
</feature>